<proteinExistence type="predicted"/>
<dbReference type="SUPFAM" id="SSF63380">
    <property type="entry name" value="Riboflavin synthase domain-like"/>
    <property type="match status" value="1"/>
</dbReference>
<keyword evidence="1" id="KW-0560">Oxidoreductase</keyword>
<name>A0A194W5H9_CYTMA</name>
<feature type="domain" description="FAD-binding FR-type" evidence="3">
    <location>
        <begin position="17"/>
        <end position="132"/>
    </location>
</feature>
<dbReference type="PANTHER" id="PTHR46505">
    <property type="entry name" value="OXIDOREDUCTASE NAD-BINDING DOMAIN-CONTAINING PROTEIN 1"/>
    <property type="match status" value="1"/>
</dbReference>
<dbReference type="PROSITE" id="PS51384">
    <property type="entry name" value="FAD_FR"/>
    <property type="match status" value="1"/>
</dbReference>
<dbReference type="GO" id="GO:0005739">
    <property type="term" value="C:mitochondrion"/>
    <property type="evidence" value="ECO:0007669"/>
    <property type="project" value="TreeGrafter"/>
</dbReference>
<keyword evidence="5" id="KW-1185">Reference proteome</keyword>
<evidence type="ECO:0000256" key="2">
    <source>
        <dbReference type="ARBA" id="ARBA00023027"/>
    </source>
</evidence>
<dbReference type="InterPro" id="IPR017927">
    <property type="entry name" value="FAD-bd_FR_type"/>
</dbReference>
<evidence type="ECO:0000256" key="1">
    <source>
        <dbReference type="ARBA" id="ARBA00023002"/>
    </source>
</evidence>
<gene>
    <name evidence="4" type="ORF">VM1G_07175</name>
</gene>
<protein>
    <submittedName>
        <fullName evidence="4">Oxidoreductase NAD-binding domain-containing protein 1</fullName>
    </submittedName>
</protein>
<organism evidence="4 5">
    <name type="scientific">Cytospora mali</name>
    <name type="common">Apple Valsa canker fungus</name>
    <name type="synonym">Valsa mali</name>
    <dbReference type="NCBI Taxonomy" id="578113"/>
    <lineage>
        <taxon>Eukaryota</taxon>
        <taxon>Fungi</taxon>
        <taxon>Dikarya</taxon>
        <taxon>Ascomycota</taxon>
        <taxon>Pezizomycotina</taxon>
        <taxon>Sordariomycetes</taxon>
        <taxon>Sordariomycetidae</taxon>
        <taxon>Diaporthales</taxon>
        <taxon>Cytosporaceae</taxon>
        <taxon>Cytospora</taxon>
    </lineage>
</organism>
<dbReference type="SMR" id="A0A194W5H9"/>
<dbReference type="EMBL" id="CM003104">
    <property type="protein sequence ID" value="KUI71517.1"/>
    <property type="molecule type" value="Genomic_DNA"/>
</dbReference>
<keyword evidence="2" id="KW-0520">NAD</keyword>
<dbReference type="PANTHER" id="PTHR46505:SF1">
    <property type="entry name" value="OXIDOREDUCTASE NAD-BINDING DOMAIN-CONTAINING PROTEIN 1"/>
    <property type="match status" value="1"/>
</dbReference>
<evidence type="ECO:0000313" key="5">
    <source>
        <dbReference type="Proteomes" id="UP000078559"/>
    </source>
</evidence>
<accession>A0A194W5H9</accession>
<dbReference type="InterPro" id="IPR039261">
    <property type="entry name" value="FNR_nucleotide-bd"/>
</dbReference>
<evidence type="ECO:0000259" key="3">
    <source>
        <dbReference type="PROSITE" id="PS51384"/>
    </source>
</evidence>
<evidence type="ECO:0000313" key="4">
    <source>
        <dbReference type="EMBL" id="KUI71517.1"/>
    </source>
</evidence>
<sequence length="303" mass="33262">MSKTDHTDRTVDQPRDDSIHSVFLKKIDEIGQSVRLFRLEIPPTVGSIKFLPGQWLDVFVPGIDRPGGFTITSPPSKAQKPAGDDHPAPAPYLELAVKQSPDNIVAQWLWKPAGEILDCELRVRVGGSFVWPPPGDLSVTLRRLVFVAGGVGINPLMSMVSHLAERADPRYTIDFLYSVRDPGDGNRNVSDVLFLQRLANIFNGGNIKGKLRLFLTPSGGSGHGDGSGNAEGSDDEKVMGLDLPYERRRITTEDIASAIGEDKNLAVVYICGPPTMTDGFVEKLTSTKGLGMENHRVLYEKWW</sequence>
<dbReference type="GO" id="GO:0016491">
    <property type="term" value="F:oxidoreductase activity"/>
    <property type="evidence" value="ECO:0007669"/>
    <property type="project" value="UniProtKB-KW"/>
</dbReference>
<dbReference type="CDD" id="cd00322">
    <property type="entry name" value="FNR_like"/>
    <property type="match status" value="1"/>
</dbReference>
<dbReference type="AlphaFoldDB" id="A0A194W5H9"/>
<dbReference type="Gene3D" id="2.40.30.10">
    <property type="entry name" value="Translation factors"/>
    <property type="match status" value="1"/>
</dbReference>
<dbReference type="InterPro" id="IPR052128">
    <property type="entry name" value="Oxidoreductase_NAD-binding"/>
</dbReference>
<dbReference type="Proteomes" id="UP000078559">
    <property type="component" value="Chromosome 7"/>
</dbReference>
<dbReference type="SUPFAM" id="SSF52343">
    <property type="entry name" value="Ferredoxin reductase-like, C-terminal NADP-linked domain"/>
    <property type="match status" value="1"/>
</dbReference>
<dbReference type="OrthoDB" id="436496at2759"/>
<reference evidence="4" key="1">
    <citation type="submission" date="2014-12" db="EMBL/GenBank/DDBJ databases">
        <title>Genome Sequence of Valsa Canker Pathogens Uncovers a Specific Adaption of Colonization on Woody Bark.</title>
        <authorList>
            <person name="Yin Z."/>
            <person name="Liu H."/>
            <person name="Gao X."/>
            <person name="Li Z."/>
            <person name="Song N."/>
            <person name="Ke X."/>
            <person name="Dai Q."/>
            <person name="Wu Y."/>
            <person name="Sun Y."/>
            <person name="Xu J.-R."/>
            <person name="Kang Z.K."/>
            <person name="Wang L."/>
            <person name="Huang L."/>
        </authorList>
    </citation>
    <scope>NUCLEOTIDE SEQUENCE [LARGE SCALE GENOMIC DNA]</scope>
    <source>
        <strain evidence="4">03-8</strain>
    </source>
</reference>
<dbReference type="InterPro" id="IPR017938">
    <property type="entry name" value="Riboflavin_synthase-like_b-brl"/>
</dbReference>
<dbReference type="Gene3D" id="3.40.50.80">
    <property type="entry name" value="Nucleotide-binding domain of ferredoxin-NADP reductase (FNR) module"/>
    <property type="match status" value="1"/>
</dbReference>